<evidence type="ECO:0000313" key="1">
    <source>
        <dbReference type="EMBL" id="KAJ8123910.1"/>
    </source>
</evidence>
<evidence type="ECO:0000313" key="2">
    <source>
        <dbReference type="Proteomes" id="UP001153334"/>
    </source>
</evidence>
<sequence length="537" mass="58760">MDEWATVPVEQSATQWNNAPLSWGHNANANGGGPVAPFEGSGANGLDAPAGNDGGANGFDAFAGDDGARGGGGGGGCFNCGQEGHNKADCPNPRVQKCRHCNEEGHLVRDCPTAPPREFTGECRHCHQEGHMAKDCPTKPAEVCRNCQEEGHIVTECKNPRKIDRSHIEEIAAEIAWKKIRMGASERDMDDVKDAIQQYVKACPDTTYPQLESAFRTQDIGVYLIAMESQSMIPTFTNMDFQGNLDKKYRVSYRFSPKPSRPRERELWPSSTEENMMRLEDAGEPVNRGLSKCANCNELGHISKNCPQEKVERERVTIMCFNCNEPGHRVRDCPQQRVDKFACKNCGNGGHKVADCPEPRVAGEDVECRKCGETGHFSRDCPQGGGGSGARGCFNCGQEGHSARDCTEPKKMLCRNCNKEGHRANECPEPKDMSKVQCRNCDEYGHDSRGCPKPRDYSRVQCQNCGEMGHTKVKCKKPTVAPDDLNNGNGDFTSGGDNGGPGPISTDWTKEAATKVESAGDDEWNKFTANTDTNVAW</sequence>
<name>A0ACC2J949_9PEZI</name>
<dbReference type="Proteomes" id="UP001153334">
    <property type="component" value="Unassembled WGS sequence"/>
</dbReference>
<comment type="caution">
    <text evidence="1">The sequence shown here is derived from an EMBL/GenBank/DDBJ whole genome shotgun (WGS) entry which is preliminary data.</text>
</comment>
<protein>
    <submittedName>
        <fullName evidence="1">Uncharacterized protein</fullName>
    </submittedName>
</protein>
<proteinExistence type="predicted"/>
<accession>A0ACC2J949</accession>
<reference evidence="1" key="1">
    <citation type="submission" date="2022-11" db="EMBL/GenBank/DDBJ databases">
        <title>Genome Sequence of Nemania bipapillata.</title>
        <authorList>
            <person name="Buettner E."/>
        </authorList>
    </citation>
    <scope>NUCLEOTIDE SEQUENCE</scope>
    <source>
        <strain evidence="1">CP14</strain>
    </source>
</reference>
<organism evidence="1 2">
    <name type="scientific">Nemania bipapillata</name>
    <dbReference type="NCBI Taxonomy" id="110536"/>
    <lineage>
        <taxon>Eukaryota</taxon>
        <taxon>Fungi</taxon>
        <taxon>Dikarya</taxon>
        <taxon>Ascomycota</taxon>
        <taxon>Pezizomycotina</taxon>
        <taxon>Sordariomycetes</taxon>
        <taxon>Xylariomycetidae</taxon>
        <taxon>Xylariales</taxon>
        <taxon>Xylariaceae</taxon>
        <taxon>Nemania</taxon>
    </lineage>
</organism>
<dbReference type="EMBL" id="JAPESX010000027">
    <property type="protein sequence ID" value="KAJ8123910.1"/>
    <property type="molecule type" value="Genomic_DNA"/>
</dbReference>
<gene>
    <name evidence="1" type="ORF">ONZ43_g249</name>
</gene>
<keyword evidence="2" id="KW-1185">Reference proteome</keyword>